<reference evidence="2" key="1">
    <citation type="journal article" date="2020" name="Microorganisms">
        <title>Complete Genome of a Member of a New Bacterial Lineage in the Microgenomates Group Reveals an Unusual Nucleotide Composition Disparity Between Two Strands of DNA and Limited Metabolic Potential.</title>
        <authorList>
            <person name="Kadnikov V.V."/>
            <person name="Mardanov A.V."/>
            <person name="Beletsky A.V."/>
            <person name="Karnachuk O.V."/>
            <person name="Ravin N.V."/>
        </authorList>
    </citation>
    <scope>NUCLEOTIDE SEQUENCE [LARGE SCALE GENOMIC DNA]</scope>
</reference>
<keyword evidence="2" id="KW-1185">Reference proteome</keyword>
<dbReference type="Proteomes" id="UP000463983">
    <property type="component" value="Chromosome"/>
</dbReference>
<name>A0A857NCA1_9BACT</name>
<dbReference type="KEGG" id="caqa:MICH65_0180"/>
<dbReference type="AlphaFoldDB" id="A0A857NCA1"/>
<accession>A0A857NCA1</accession>
<evidence type="ECO:0000313" key="2">
    <source>
        <dbReference type="Proteomes" id="UP000463983"/>
    </source>
</evidence>
<evidence type="ECO:0000313" key="1">
    <source>
        <dbReference type="EMBL" id="QHO63161.1"/>
    </source>
</evidence>
<dbReference type="EMBL" id="CP047901">
    <property type="protein sequence ID" value="QHO63161.1"/>
    <property type="molecule type" value="Genomic_DNA"/>
</dbReference>
<organism evidence="1 2">
    <name type="scientific">Candidatus Chazhemtobacterium aquaticus</name>
    <dbReference type="NCBI Taxonomy" id="2715735"/>
    <lineage>
        <taxon>Bacteria</taxon>
        <taxon>Candidatus Chazhemtobacteraceae</taxon>
        <taxon>Candidatus Chazhemtobacterium</taxon>
    </lineage>
</organism>
<gene>
    <name evidence="1" type="ORF">MICH65_0180</name>
</gene>
<protein>
    <submittedName>
        <fullName evidence="1">Uncharacterized protein</fullName>
    </submittedName>
</protein>
<proteinExistence type="predicted"/>
<sequence>MTKGKKQEEVLISPYTAVRLFAKTYLNVGGVLLSDRRYKVTREAWIASMFLIALQDKFGMEWWFTPVRDDGSPDFNCYSFVEGEIGNSKELLKLEVFEWRKEVEEEDIVEAVKKIKLNKIVDPNITLLCYVRRNVVIPPATILKDKFANLNPKVKDIWYIGDVTPDSKEWRITQVFPNIVAIDLDYDKVLGTKEERSFITSSFGKTEGDKFKPTGKEVLLTPEFDIEVQ</sequence>
<dbReference type="RefSeq" id="WP_161931556.1">
    <property type="nucleotide sequence ID" value="NZ_CP047901.1"/>
</dbReference>